<proteinExistence type="predicted"/>
<dbReference type="STRING" id="337097.BHF71_05290"/>
<dbReference type="SUPFAM" id="SSF54534">
    <property type="entry name" value="FKBP-like"/>
    <property type="match status" value="1"/>
</dbReference>
<dbReference type="InterPro" id="IPR046357">
    <property type="entry name" value="PPIase_dom_sf"/>
</dbReference>
<accession>A0A1D2YXI2</accession>
<comment type="catalytic activity">
    <reaction evidence="1">
        <text>[protein]-peptidylproline (omega=180) = [protein]-peptidylproline (omega=0)</text>
        <dbReference type="Rhea" id="RHEA:16237"/>
        <dbReference type="Rhea" id="RHEA-COMP:10747"/>
        <dbReference type="Rhea" id="RHEA-COMP:10748"/>
        <dbReference type="ChEBI" id="CHEBI:83833"/>
        <dbReference type="ChEBI" id="CHEBI:83834"/>
        <dbReference type="EC" id="5.2.1.8"/>
    </reaction>
</comment>
<dbReference type="Gene3D" id="1.10.4030.10">
    <property type="entry name" value="Porin chaperone SurA, peptide-binding domain"/>
    <property type="match status" value="1"/>
</dbReference>
<keyword evidence="4 6" id="KW-0697">Rotamase</keyword>
<dbReference type="EC" id="5.2.1.8" evidence="2"/>
<dbReference type="InterPro" id="IPR027304">
    <property type="entry name" value="Trigger_fact/SurA_dom_sf"/>
</dbReference>
<reference evidence="9 10" key="1">
    <citation type="submission" date="2016-09" db="EMBL/GenBank/DDBJ databases">
        <title>Draft genome sequence for the type strain of Vulcanibacillus modesticaldus BR, a strictly anaerobic, moderately thermophilic, and nitrate-reducing bacterium from deep sea-hydrothermal vents of the Mid-Atlantic Ridge.</title>
        <authorList>
            <person name="Abin C.A."/>
            <person name="Hollibaugh J.T."/>
        </authorList>
    </citation>
    <scope>NUCLEOTIDE SEQUENCE [LARGE SCALE GENOMIC DNA]</scope>
    <source>
        <strain evidence="9 10">BR</strain>
    </source>
</reference>
<keyword evidence="5 6" id="KW-0413">Isomerase</keyword>
<dbReference type="SUPFAM" id="SSF109998">
    <property type="entry name" value="Triger factor/SurA peptide-binding domain-like"/>
    <property type="match status" value="1"/>
</dbReference>
<keyword evidence="7" id="KW-0812">Transmembrane</keyword>
<gene>
    <name evidence="9" type="ORF">BHF71_05290</name>
</gene>
<keyword evidence="10" id="KW-1185">Reference proteome</keyword>
<evidence type="ECO:0000313" key="9">
    <source>
        <dbReference type="EMBL" id="OEG00316.1"/>
    </source>
</evidence>
<dbReference type="InterPro" id="IPR000297">
    <property type="entry name" value="PPIase_PpiC"/>
</dbReference>
<evidence type="ECO:0000256" key="4">
    <source>
        <dbReference type="ARBA" id="ARBA00023110"/>
    </source>
</evidence>
<comment type="caution">
    <text evidence="9">The sequence shown here is derived from an EMBL/GenBank/DDBJ whole genome shotgun (WGS) entry which is preliminary data.</text>
</comment>
<keyword evidence="7" id="KW-0472">Membrane</keyword>
<dbReference type="PANTHER" id="PTHR47245:SF1">
    <property type="entry name" value="FOLDASE PROTEIN PRSA"/>
    <property type="match status" value="1"/>
</dbReference>
<dbReference type="RefSeq" id="WP_069655852.1">
    <property type="nucleotide sequence ID" value="NZ_MIJF01000003.1"/>
</dbReference>
<name>A0A1D2YXI2_9BACI</name>
<feature type="domain" description="PpiC" evidence="8">
    <location>
        <begin position="157"/>
        <end position="248"/>
    </location>
</feature>
<evidence type="ECO:0000256" key="6">
    <source>
        <dbReference type="PROSITE-ProRule" id="PRU00278"/>
    </source>
</evidence>
<dbReference type="AlphaFoldDB" id="A0A1D2YXI2"/>
<dbReference type="InterPro" id="IPR050245">
    <property type="entry name" value="PrsA_foldase"/>
</dbReference>
<evidence type="ECO:0000256" key="7">
    <source>
        <dbReference type="SAM" id="Phobius"/>
    </source>
</evidence>
<evidence type="ECO:0000313" key="10">
    <source>
        <dbReference type="Proteomes" id="UP000243739"/>
    </source>
</evidence>
<sequence>MSREKILIGIIVLLIGTIITGYLWLNNGNQSPSAVAVVNGKEITYEEFINELKRLYGKEVLNEMINRKIIVEAANRYGIKASQDEIQRQYAELKKDYNSEEDFVGYLKEQVGWTKEQLLEYIEYYILWEELATKDVNISEEQIKDYYENNRSQYGIPERFRIQQIVVATEEEANQVVNELNNGSDFNTLAKERSIDMLTLGNGGDLGMVTIDDPSVDPAILNKAKALEINEIATVPIDSGYAIIRVVDHKDAVQYTLEEVKDRIRREIALSQGNSLPEVLEQLKAEMNVQILDDIIKNID</sequence>
<dbReference type="PROSITE" id="PS50198">
    <property type="entry name" value="PPIC_PPIASE_2"/>
    <property type="match status" value="1"/>
</dbReference>
<evidence type="ECO:0000256" key="5">
    <source>
        <dbReference type="ARBA" id="ARBA00023235"/>
    </source>
</evidence>
<dbReference type="OrthoDB" id="2677468at2"/>
<protein>
    <recommendedName>
        <fullName evidence="2">peptidylprolyl isomerase</fullName>
        <ecNumber evidence="2">5.2.1.8</ecNumber>
    </recommendedName>
</protein>
<dbReference type="Pfam" id="PF13624">
    <property type="entry name" value="SurA_N_3"/>
    <property type="match status" value="1"/>
</dbReference>
<dbReference type="EMBL" id="MIJF01000003">
    <property type="protein sequence ID" value="OEG00316.1"/>
    <property type="molecule type" value="Genomic_DNA"/>
</dbReference>
<dbReference type="Proteomes" id="UP000243739">
    <property type="component" value="Unassembled WGS sequence"/>
</dbReference>
<dbReference type="GO" id="GO:0003755">
    <property type="term" value="F:peptidyl-prolyl cis-trans isomerase activity"/>
    <property type="evidence" value="ECO:0007669"/>
    <property type="project" value="UniProtKB-KW"/>
</dbReference>
<organism evidence="9 10">
    <name type="scientific">Vulcanibacillus modesticaldus</name>
    <dbReference type="NCBI Taxonomy" id="337097"/>
    <lineage>
        <taxon>Bacteria</taxon>
        <taxon>Bacillati</taxon>
        <taxon>Bacillota</taxon>
        <taxon>Bacilli</taxon>
        <taxon>Bacillales</taxon>
        <taxon>Bacillaceae</taxon>
        <taxon>Vulcanibacillus</taxon>
    </lineage>
</organism>
<dbReference type="Pfam" id="PF13145">
    <property type="entry name" value="Rotamase_2"/>
    <property type="match status" value="1"/>
</dbReference>
<feature type="transmembrane region" description="Helical" evidence="7">
    <location>
        <begin position="7"/>
        <end position="25"/>
    </location>
</feature>
<dbReference type="Gene3D" id="3.10.50.40">
    <property type="match status" value="1"/>
</dbReference>
<evidence type="ECO:0000259" key="8">
    <source>
        <dbReference type="PROSITE" id="PS50198"/>
    </source>
</evidence>
<evidence type="ECO:0000256" key="3">
    <source>
        <dbReference type="ARBA" id="ARBA00022729"/>
    </source>
</evidence>
<dbReference type="PANTHER" id="PTHR47245">
    <property type="entry name" value="PEPTIDYLPROLYL ISOMERASE"/>
    <property type="match status" value="1"/>
</dbReference>
<keyword evidence="3" id="KW-0732">Signal</keyword>
<evidence type="ECO:0000256" key="1">
    <source>
        <dbReference type="ARBA" id="ARBA00000971"/>
    </source>
</evidence>
<evidence type="ECO:0000256" key="2">
    <source>
        <dbReference type="ARBA" id="ARBA00013194"/>
    </source>
</evidence>
<keyword evidence="7" id="KW-1133">Transmembrane helix</keyword>